<protein>
    <recommendedName>
        <fullName evidence="2">SET domain-containing protein</fullName>
    </recommendedName>
</protein>
<dbReference type="InterPro" id="IPR001214">
    <property type="entry name" value="SET_dom"/>
</dbReference>
<proteinExistence type="predicted"/>
<evidence type="ECO:0000256" key="1">
    <source>
        <dbReference type="SAM" id="MobiDB-lite"/>
    </source>
</evidence>
<gene>
    <name evidence="3" type="ORF">AB1Y20_015974</name>
</gene>
<evidence type="ECO:0000313" key="4">
    <source>
        <dbReference type="Proteomes" id="UP001515480"/>
    </source>
</evidence>
<dbReference type="AlphaFoldDB" id="A0AB34K1S5"/>
<name>A0AB34K1S5_PRYPA</name>
<feature type="domain" description="SET" evidence="2">
    <location>
        <begin position="151"/>
        <end position="273"/>
    </location>
</feature>
<dbReference type="Gene3D" id="2.170.270.10">
    <property type="entry name" value="SET domain"/>
    <property type="match status" value="1"/>
</dbReference>
<feature type="region of interest" description="Disordered" evidence="1">
    <location>
        <begin position="1"/>
        <end position="20"/>
    </location>
</feature>
<dbReference type="Proteomes" id="UP001515480">
    <property type="component" value="Unassembled WGS sequence"/>
</dbReference>
<sequence>MSVRARPGDAPSGGPQRGGAHLYSDAVAWLEKKKLDVPPALRAAARPGAAARELPQLLALLPGLRERERRALSRHVEQCATRRHAAPPAAAASSDDDDAAAAAGAPQVAGGAWPAATAYTNNYAWADDVSEAERLAHQPAGARRRAERPCKRVRPRRIDDEAHPAHGQYGLFAARDLPPGKRVLDYVGIVCLGANEDRTSDYVCDFGEHSQFALDANKAGNEARFINDYRNTGRRANVEFRLRRDSCGELRQGVFVCDKAGIRAGEELLISYGKSFWKSRVGSDLDEFITRRPETQS</sequence>
<dbReference type="Pfam" id="PF00856">
    <property type="entry name" value="SET"/>
    <property type="match status" value="1"/>
</dbReference>
<accession>A0AB34K1S5</accession>
<dbReference type="SMART" id="SM00317">
    <property type="entry name" value="SET"/>
    <property type="match status" value="1"/>
</dbReference>
<evidence type="ECO:0000259" key="2">
    <source>
        <dbReference type="PROSITE" id="PS50280"/>
    </source>
</evidence>
<reference evidence="3 4" key="1">
    <citation type="journal article" date="2024" name="Science">
        <title>Giant polyketide synthase enzymes in the biosynthesis of giant marine polyether toxins.</title>
        <authorList>
            <person name="Fallon T.R."/>
            <person name="Shende V.V."/>
            <person name="Wierzbicki I.H."/>
            <person name="Pendleton A.L."/>
            <person name="Watervoot N.F."/>
            <person name="Auber R.P."/>
            <person name="Gonzalez D.J."/>
            <person name="Wisecaver J.H."/>
            <person name="Moore B.S."/>
        </authorList>
    </citation>
    <scope>NUCLEOTIDE SEQUENCE [LARGE SCALE GENOMIC DNA]</scope>
    <source>
        <strain evidence="3 4">12B1</strain>
    </source>
</reference>
<dbReference type="PROSITE" id="PS50280">
    <property type="entry name" value="SET"/>
    <property type="match status" value="1"/>
</dbReference>
<dbReference type="InterPro" id="IPR046341">
    <property type="entry name" value="SET_dom_sf"/>
</dbReference>
<dbReference type="SUPFAM" id="SSF82199">
    <property type="entry name" value="SET domain"/>
    <property type="match status" value="1"/>
</dbReference>
<comment type="caution">
    <text evidence="3">The sequence shown here is derived from an EMBL/GenBank/DDBJ whole genome shotgun (WGS) entry which is preliminary data.</text>
</comment>
<feature type="region of interest" description="Disordered" evidence="1">
    <location>
        <begin position="75"/>
        <end position="107"/>
    </location>
</feature>
<evidence type="ECO:0000313" key="3">
    <source>
        <dbReference type="EMBL" id="KAL1527302.1"/>
    </source>
</evidence>
<dbReference type="EMBL" id="JBGBPQ010000003">
    <property type="protein sequence ID" value="KAL1527302.1"/>
    <property type="molecule type" value="Genomic_DNA"/>
</dbReference>
<keyword evidence="4" id="KW-1185">Reference proteome</keyword>
<organism evidence="3 4">
    <name type="scientific">Prymnesium parvum</name>
    <name type="common">Toxic golden alga</name>
    <dbReference type="NCBI Taxonomy" id="97485"/>
    <lineage>
        <taxon>Eukaryota</taxon>
        <taxon>Haptista</taxon>
        <taxon>Haptophyta</taxon>
        <taxon>Prymnesiophyceae</taxon>
        <taxon>Prymnesiales</taxon>
        <taxon>Prymnesiaceae</taxon>
        <taxon>Prymnesium</taxon>
    </lineage>
</organism>